<dbReference type="GO" id="GO:1990404">
    <property type="term" value="F:NAD+-protein mono-ADP-ribosyltransferase activity"/>
    <property type="evidence" value="ECO:0007669"/>
    <property type="project" value="TreeGrafter"/>
</dbReference>
<feature type="non-terminal residue" evidence="1">
    <location>
        <position position="1"/>
    </location>
</feature>
<evidence type="ECO:0008006" key="3">
    <source>
        <dbReference type="Google" id="ProtNLM"/>
    </source>
</evidence>
<reference evidence="1" key="1">
    <citation type="submission" date="2021-02" db="EMBL/GenBank/DDBJ databases">
        <authorList>
            <person name="Dougan E. K."/>
            <person name="Rhodes N."/>
            <person name="Thang M."/>
            <person name="Chan C."/>
        </authorList>
    </citation>
    <scope>NUCLEOTIDE SEQUENCE</scope>
</reference>
<organism evidence="1 2">
    <name type="scientific">Polarella glacialis</name>
    <name type="common">Dinoflagellate</name>
    <dbReference type="NCBI Taxonomy" id="89957"/>
    <lineage>
        <taxon>Eukaryota</taxon>
        <taxon>Sar</taxon>
        <taxon>Alveolata</taxon>
        <taxon>Dinophyceae</taxon>
        <taxon>Suessiales</taxon>
        <taxon>Suessiaceae</taxon>
        <taxon>Polarella</taxon>
    </lineage>
</organism>
<dbReference type="GO" id="GO:0003950">
    <property type="term" value="F:NAD+ poly-ADP-ribosyltransferase activity"/>
    <property type="evidence" value="ECO:0007669"/>
    <property type="project" value="TreeGrafter"/>
</dbReference>
<feature type="non-terminal residue" evidence="1">
    <location>
        <position position="289"/>
    </location>
</feature>
<accession>A0A813KK44</accession>
<comment type="caution">
    <text evidence="1">The sequence shown here is derived from an EMBL/GenBank/DDBJ whole genome shotgun (WGS) entry which is preliminary data.</text>
</comment>
<dbReference type="EMBL" id="CAJNNW010030859">
    <property type="protein sequence ID" value="CAE8704781.1"/>
    <property type="molecule type" value="Genomic_DNA"/>
</dbReference>
<evidence type="ECO:0000313" key="2">
    <source>
        <dbReference type="Proteomes" id="UP000626109"/>
    </source>
</evidence>
<sequence length="289" mass="32277">VLDLRAKIRGLKGEEGFDGELWVLFEPWYKSLAEKRAGDYQTAATEWAIAYCEQLKIGLPSWMMDKNQVDALRKLQAAVESGSEKLLREAVVFAKQADYKSEAKLLAMYDEAVGKLRHLKRLPSGWEVEDLVGDDADHKMFKKVDIDSPIVKQLFQQVFDETRAAIVTRDRTGSMPRGYRVEKIISVMNVDSWGSYMKRCDEIGEQCKRFKGAAPCPDSVWKDMSGPVQTANHGNAILTGAHLPPLSGEANEFLMFHGTKPEAADSIAANHFDMAFACKTGLFGAGLYF</sequence>
<proteinExistence type="predicted"/>
<dbReference type="Proteomes" id="UP000626109">
    <property type="component" value="Unassembled WGS sequence"/>
</dbReference>
<dbReference type="PANTHER" id="PTHR45740">
    <property type="entry name" value="POLY [ADP-RIBOSE] POLYMERASE"/>
    <property type="match status" value="1"/>
</dbReference>
<gene>
    <name evidence="1" type="ORF">PGLA2088_LOCUS33362</name>
</gene>
<evidence type="ECO:0000313" key="1">
    <source>
        <dbReference type="EMBL" id="CAE8704781.1"/>
    </source>
</evidence>
<dbReference type="InterPro" id="IPR051712">
    <property type="entry name" value="ARTD-AVP"/>
</dbReference>
<dbReference type="Gene3D" id="3.90.228.10">
    <property type="match status" value="1"/>
</dbReference>
<dbReference type="AlphaFoldDB" id="A0A813KK44"/>
<dbReference type="GO" id="GO:0005634">
    <property type="term" value="C:nucleus"/>
    <property type="evidence" value="ECO:0007669"/>
    <property type="project" value="TreeGrafter"/>
</dbReference>
<name>A0A813KK44_POLGL</name>
<dbReference type="SUPFAM" id="SSF56399">
    <property type="entry name" value="ADP-ribosylation"/>
    <property type="match status" value="1"/>
</dbReference>
<dbReference type="PANTHER" id="PTHR45740:SF2">
    <property type="entry name" value="POLY [ADP-RIBOSE] POLYMERASE"/>
    <property type="match status" value="1"/>
</dbReference>
<protein>
    <recommendedName>
        <fullName evidence="3">Poly [ADP-ribose] polymerase</fullName>
    </recommendedName>
</protein>